<dbReference type="GO" id="GO:0005886">
    <property type="term" value="C:plasma membrane"/>
    <property type="evidence" value="ECO:0007669"/>
    <property type="project" value="UniProtKB-SubCell"/>
</dbReference>
<dbReference type="RefSeq" id="WP_093328435.1">
    <property type="nucleotide sequence ID" value="NZ_FOAF01000007.1"/>
</dbReference>
<evidence type="ECO:0000256" key="1">
    <source>
        <dbReference type="ARBA" id="ARBA00004651"/>
    </source>
</evidence>
<evidence type="ECO:0000256" key="5">
    <source>
        <dbReference type="ARBA" id="ARBA00023136"/>
    </source>
</evidence>
<dbReference type="PANTHER" id="PTHR30250:SF11">
    <property type="entry name" value="O-ANTIGEN TRANSPORTER-RELATED"/>
    <property type="match status" value="1"/>
</dbReference>
<evidence type="ECO:0000313" key="8">
    <source>
        <dbReference type="Proteomes" id="UP000199421"/>
    </source>
</evidence>
<dbReference type="PANTHER" id="PTHR30250">
    <property type="entry name" value="PST FAMILY PREDICTED COLANIC ACID TRANSPORTER"/>
    <property type="match status" value="1"/>
</dbReference>
<gene>
    <name evidence="7" type="ORF">SAMN05661044_04185</name>
</gene>
<dbReference type="InterPro" id="IPR002797">
    <property type="entry name" value="Polysacc_synth"/>
</dbReference>
<evidence type="ECO:0000256" key="4">
    <source>
        <dbReference type="ARBA" id="ARBA00022989"/>
    </source>
</evidence>
<evidence type="ECO:0000256" key="6">
    <source>
        <dbReference type="SAM" id="Phobius"/>
    </source>
</evidence>
<dbReference type="Pfam" id="PF01943">
    <property type="entry name" value="Polysacc_synt"/>
    <property type="match status" value="1"/>
</dbReference>
<dbReference type="InterPro" id="IPR050833">
    <property type="entry name" value="Poly_Biosynth_Transport"/>
</dbReference>
<keyword evidence="4 6" id="KW-1133">Transmembrane helix</keyword>
<feature type="transmembrane region" description="Helical" evidence="6">
    <location>
        <begin position="185"/>
        <end position="202"/>
    </location>
</feature>
<reference evidence="8" key="1">
    <citation type="submission" date="2016-10" db="EMBL/GenBank/DDBJ databases">
        <authorList>
            <person name="Varghese N."/>
            <person name="Submissions S."/>
        </authorList>
    </citation>
    <scope>NUCLEOTIDE SEQUENCE [LARGE SCALE GENOMIC DNA]</scope>
    <source>
        <strain evidence="8">DSM 18733</strain>
    </source>
</reference>
<feature type="transmembrane region" description="Helical" evidence="6">
    <location>
        <begin position="123"/>
        <end position="139"/>
    </location>
</feature>
<feature type="transmembrane region" description="Helical" evidence="6">
    <location>
        <begin position="159"/>
        <end position="179"/>
    </location>
</feature>
<feature type="transmembrane region" description="Helical" evidence="6">
    <location>
        <begin position="39"/>
        <end position="60"/>
    </location>
</feature>
<name>A0A1H7VI22_OLID1</name>
<protein>
    <submittedName>
        <fullName evidence="7">Membrane protein involved in the export of O-antigen and teichoic acid</fullName>
    </submittedName>
</protein>
<accession>A0A1H7VI22</accession>
<dbReference type="EMBL" id="FOAF01000007">
    <property type="protein sequence ID" value="SEM08535.1"/>
    <property type="molecule type" value="Genomic_DNA"/>
</dbReference>
<keyword evidence="2" id="KW-1003">Cell membrane</keyword>
<feature type="transmembrane region" description="Helical" evidence="6">
    <location>
        <begin position="429"/>
        <end position="447"/>
    </location>
</feature>
<dbReference type="OrthoDB" id="88014at2"/>
<comment type="subcellular location">
    <subcellularLocation>
        <location evidence="1">Cell membrane</location>
        <topology evidence="1">Multi-pass membrane protein</topology>
    </subcellularLocation>
</comment>
<feature type="transmembrane region" description="Helical" evidence="6">
    <location>
        <begin position="12"/>
        <end position="33"/>
    </location>
</feature>
<feature type="transmembrane region" description="Helical" evidence="6">
    <location>
        <begin position="223"/>
        <end position="240"/>
    </location>
</feature>
<proteinExistence type="predicted"/>
<dbReference type="Proteomes" id="UP000199421">
    <property type="component" value="Unassembled WGS sequence"/>
</dbReference>
<keyword evidence="3 6" id="KW-0812">Transmembrane</keyword>
<evidence type="ECO:0000313" key="7">
    <source>
        <dbReference type="EMBL" id="SEM08535.1"/>
    </source>
</evidence>
<feature type="transmembrane region" description="Helical" evidence="6">
    <location>
        <begin position="341"/>
        <end position="358"/>
    </location>
</feature>
<feature type="transmembrane region" description="Helical" evidence="6">
    <location>
        <begin position="81"/>
        <end position="103"/>
    </location>
</feature>
<dbReference type="STRING" id="407022.SAMN05661044_04185"/>
<feature type="transmembrane region" description="Helical" evidence="6">
    <location>
        <begin position="370"/>
        <end position="393"/>
    </location>
</feature>
<keyword evidence="5 6" id="KW-0472">Membrane</keyword>
<keyword evidence="8" id="KW-1185">Reference proteome</keyword>
<feature type="transmembrane region" description="Helical" evidence="6">
    <location>
        <begin position="304"/>
        <end position="321"/>
    </location>
</feature>
<sequence length="495" mass="55957">MNLIKKQGILNSISLYAGTAIGFLNLMIIFQRSLTLEEIGFYNILIALVLLYIQFATLGISNVITRFLPVFRTKDNHHYGFATYIFIICAITFSIFSIGFFVLKDEVIALKAGDGGASLMDRYYPYFLPIAICATIYLVQESFARTAFRTIFPSFLREVVLRLFSTVGAVLIALGTLTYKGFIDLYLAGNILIVLIITWYLYKIKVYKFAKPEPLLKKEYIHMLRFGFYSMLGGSSFALLQNLDVIMLKIFMGEGMVGIYATFFAMAQIITLSSRALNITSYQIIANAWKENDLGKIGKIYKKTTLIQCLAGSLLLIGLIVNRDSLLILLKKPEYPGYFDVLIIVGLAFLVDATGGINQAIIGFSKQYRLVMIFLLFAAAACCLFNILLIPTYGLEGAALSYLLTMLVTNFSFWLYLKLKFKLQPFNFKIVLIIIISMISLVVGYYIPKAPHFVFDIIIRSSIVGLIFGILTYCFRISTDINEMIDKYILRKKIK</sequence>
<feature type="transmembrane region" description="Helical" evidence="6">
    <location>
        <begin position="246"/>
        <end position="267"/>
    </location>
</feature>
<feature type="transmembrane region" description="Helical" evidence="6">
    <location>
        <begin position="453"/>
        <end position="475"/>
    </location>
</feature>
<feature type="transmembrane region" description="Helical" evidence="6">
    <location>
        <begin position="399"/>
        <end position="417"/>
    </location>
</feature>
<evidence type="ECO:0000256" key="3">
    <source>
        <dbReference type="ARBA" id="ARBA00022692"/>
    </source>
</evidence>
<dbReference type="AlphaFoldDB" id="A0A1H7VI22"/>
<evidence type="ECO:0000256" key="2">
    <source>
        <dbReference type="ARBA" id="ARBA00022475"/>
    </source>
</evidence>
<organism evidence="7 8">
    <name type="scientific">Olivibacter domesticus</name>
    <name type="common">Pseudosphingobacterium domesticum</name>
    <dbReference type="NCBI Taxonomy" id="407022"/>
    <lineage>
        <taxon>Bacteria</taxon>
        <taxon>Pseudomonadati</taxon>
        <taxon>Bacteroidota</taxon>
        <taxon>Sphingobacteriia</taxon>
        <taxon>Sphingobacteriales</taxon>
        <taxon>Sphingobacteriaceae</taxon>
        <taxon>Olivibacter</taxon>
    </lineage>
</organism>